<feature type="region of interest" description="Disordered" evidence="1">
    <location>
        <begin position="22"/>
        <end position="50"/>
    </location>
</feature>
<gene>
    <name evidence="2" type="ORF">Plil01_000083600</name>
</gene>
<reference evidence="2" key="1">
    <citation type="submission" date="2023-04" db="EMBL/GenBank/DDBJ databases">
        <title>Phytophthora lilii NBRC 32176.</title>
        <authorList>
            <person name="Ichikawa N."/>
            <person name="Sato H."/>
            <person name="Tonouchi N."/>
        </authorList>
    </citation>
    <scope>NUCLEOTIDE SEQUENCE</scope>
    <source>
        <strain evidence="2">NBRC 32176</strain>
    </source>
</reference>
<evidence type="ECO:0000256" key="1">
    <source>
        <dbReference type="SAM" id="MobiDB-lite"/>
    </source>
</evidence>
<organism evidence="2 3">
    <name type="scientific">Phytophthora lilii</name>
    <dbReference type="NCBI Taxonomy" id="2077276"/>
    <lineage>
        <taxon>Eukaryota</taxon>
        <taxon>Sar</taxon>
        <taxon>Stramenopiles</taxon>
        <taxon>Oomycota</taxon>
        <taxon>Peronosporomycetes</taxon>
        <taxon>Peronosporales</taxon>
        <taxon>Peronosporaceae</taxon>
        <taxon>Phytophthora</taxon>
    </lineage>
</organism>
<evidence type="ECO:0000313" key="2">
    <source>
        <dbReference type="EMBL" id="GMF09981.1"/>
    </source>
</evidence>
<dbReference type="Proteomes" id="UP001165083">
    <property type="component" value="Unassembled WGS sequence"/>
</dbReference>
<proteinExistence type="predicted"/>
<name>A0A9W6WME5_9STRA</name>
<sequence length="112" mass="12188">MRPAASHDEDSARAVSGCMASGLDSQAKLPPSVDEPRFVMPDSESTSEWRGSRTRAYERIFRCFATAAPLKIGMRPAKVHGFNLQTLGQELCILLTDVMPESLRFGGFAAAL</sequence>
<dbReference type="EMBL" id="BSXW01000026">
    <property type="protein sequence ID" value="GMF09981.1"/>
    <property type="molecule type" value="Genomic_DNA"/>
</dbReference>
<accession>A0A9W6WME5</accession>
<dbReference type="AlphaFoldDB" id="A0A9W6WME5"/>
<evidence type="ECO:0000313" key="3">
    <source>
        <dbReference type="Proteomes" id="UP001165083"/>
    </source>
</evidence>
<keyword evidence="3" id="KW-1185">Reference proteome</keyword>
<protein>
    <submittedName>
        <fullName evidence="2">Unnamed protein product</fullName>
    </submittedName>
</protein>
<comment type="caution">
    <text evidence="2">The sequence shown here is derived from an EMBL/GenBank/DDBJ whole genome shotgun (WGS) entry which is preliminary data.</text>
</comment>